<reference evidence="2" key="1">
    <citation type="journal article" date="2019" name="Int. J. Syst. Evol. Microbiol.">
        <title>The Global Catalogue of Microorganisms (GCM) 10K type strain sequencing project: providing services to taxonomists for standard genome sequencing and annotation.</title>
        <authorList>
            <consortium name="The Broad Institute Genomics Platform"/>
            <consortium name="The Broad Institute Genome Sequencing Center for Infectious Disease"/>
            <person name="Wu L."/>
            <person name="Ma J."/>
        </authorList>
    </citation>
    <scope>NUCLEOTIDE SEQUENCE [LARGE SCALE GENOMIC DNA]</scope>
    <source>
        <strain evidence="2">CCUG 60214</strain>
    </source>
</reference>
<dbReference type="InterPro" id="IPR009057">
    <property type="entry name" value="Homeodomain-like_sf"/>
</dbReference>
<evidence type="ECO:0000313" key="1">
    <source>
        <dbReference type="EMBL" id="MFD1148557.1"/>
    </source>
</evidence>
<proteinExistence type="predicted"/>
<organism evidence="1 2">
    <name type="scientific">Saccharothrix hoggarensis</name>
    <dbReference type="NCBI Taxonomy" id="913853"/>
    <lineage>
        <taxon>Bacteria</taxon>
        <taxon>Bacillati</taxon>
        <taxon>Actinomycetota</taxon>
        <taxon>Actinomycetes</taxon>
        <taxon>Pseudonocardiales</taxon>
        <taxon>Pseudonocardiaceae</taxon>
        <taxon>Saccharothrix</taxon>
    </lineage>
</organism>
<dbReference type="Proteomes" id="UP001597168">
    <property type="component" value="Unassembled WGS sequence"/>
</dbReference>
<gene>
    <name evidence="1" type="ORF">ACFQ3T_15605</name>
</gene>
<evidence type="ECO:0000313" key="2">
    <source>
        <dbReference type="Proteomes" id="UP001597168"/>
    </source>
</evidence>
<dbReference type="EMBL" id="JBHTLK010000069">
    <property type="protein sequence ID" value="MFD1148557.1"/>
    <property type="molecule type" value="Genomic_DNA"/>
</dbReference>
<sequence length="105" mass="11347">MAPGREAIVRAALDLLDEVGLTLRRLAAEPDVRAPAIYWHVKNKAEPPEAMAAAIFADALAGQESPRRGESWVEWLAGTAHRLPAAVLSHRDGARVSGLRLSRFG</sequence>
<protein>
    <recommendedName>
        <fullName evidence="3">TetR family transcriptional regulator</fullName>
    </recommendedName>
</protein>
<dbReference type="RefSeq" id="WP_380723982.1">
    <property type="nucleotide sequence ID" value="NZ_JBHTLK010000069.1"/>
</dbReference>
<accession>A0ABW3QUQ8</accession>
<dbReference type="Gene3D" id="1.10.10.60">
    <property type="entry name" value="Homeodomain-like"/>
    <property type="match status" value="1"/>
</dbReference>
<name>A0ABW3QUQ8_9PSEU</name>
<comment type="caution">
    <text evidence="1">The sequence shown here is derived from an EMBL/GenBank/DDBJ whole genome shotgun (WGS) entry which is preliminary data.</text>
</comment>
<dbReference type="Gene3D" id="1.10.357.10">
    <property type="entry name" value="Tetracycline Repressor, domain 2"/>
    <property type="match status" value="1"/>
</dbReference>
<dbReference type="SUPFAM" id="SSF46689">
    <property type="entry name" value="Homeodomain-like"/>
    <property type="match status" value="1"/>
</dbReference>
<evidence type="ECO:0008006" key="3">
    <source>
        <dbReference type="Google" id="ProtNLM"/>
    </source>
</evidence>
<keyword evidence="2" id="KW-1185">Reference proteome</keyword>
<dbReference type="InterPro" id="IPR003012">
    <property type="entry name" value="Tet_transcr_reg_TetR"/>
</dbReference>
<dbReference type="PRINTS" id="PR00400">
    <property type="entry name" value="TETREPRESSOR"/>
</dbReference>